<reference evidence="2" key="1">
    <citation type="journal article" date="2019" name="Int. J. Syst. Evol. Microbiol.">
        <title>The Global Catalogue of Microorganisms (GCM) 10K type strain sequencing project: providing services to taxonomists for standard genome sequencing and annotation.</title>
        <authorList>
            <consortium name="The Broad Institute Genomics Platform"/>
            <consortium name="The Broad Institute Genome Sequencing Center for Infectious Disease"/>
            <person name="Wu L."/>
            <person name="Ma J."/>
        </authorList>
    </citation>
    <scope>NUCLEOTIDE SEQUENCE [LARGE SCALE GENOMIC DNA]</scope>
    <source>
        <strain evidence="2">CGMCC 4.1469</strain>
    </source>
</reference>
<comment type="caution">
    <text evidence="1">The sequence shown here is derived from an EMBL/GenBank/DDBJ whole genome shotgun (WGS) entry which is preliminary data.</text>
</comment>
<dbReference type="Proteomes" id="UP001596067">
    <property type="component" value="Unassembled WGS sequence"/>
</dbReference>
<sequence>MHADVERFSFDPRRHFLRVIQQQGRVTLPADGNEQVAILLHHLQALAEDLIGPHGTASPDGTARGSAFEIGLPRIGEAGGVLRIGRGRYWVHGWACENETPDLFYTAQPDLPDVVAPRDGDYLAYLDVWEQHVSAAEDDTIREVALGGPDTCSRTRLVWQVRLTQTVPPNRTLTAADIGAHWPEWEALLQPSDRGGLTVRADRGTGPVEPCAADPAAGYLGPENQLYRVQIHRGTGGDGLPTFTWSRDNGSITHPLLHAEGNTAVLRDPPRDKRTAPAVGTLVEVVDDHATLLGQPGRLARVVDVDDEGEEYVVHLDTWLDGPLGADRHPLLRLWDHPGTPGGPDTPLPADDGALSLDAPSDTGWLTLEDGIRIRFRPPAGPKAHYRTGDYWTFPARTAIGDVIWPRGADGQPAEVPPHGTDHGYAPLALVTVTGGHATAVSDLRLTFKPTRVP</sequence>
<accession>A0ABW1ET35</accession>
<dbReference type="InterPro" id="IPR045392">
    <property type="entry name" value="DUF6519"/>
</dbReference>
<dbReference type="RefSeq" id="WP_313762469.1">
    <property type="nucleotide sequence ID" value="NZ_BAAAVH010000050.1"/>
</dbReference>
<evidence type="ECO:0000313" key="1">
    <source>
        <dbReference type="EMBL" id="MFC5884196.1"/>
    </source>
</evidence>
<gene>
    <name evidence="1" type="ORF">ACFP0N_04240</name>
</gene>
<dbReference type="EMBL" id="JBHSOD010000003">
    <property type="protein sequence ID" value="MFC5884196.1"/>
    <property type="molecule type" value="Genomic_DNA"/>
</dbReference>
<name>A0ABW1ET35_9ACTN</name>
<dbReference type="Pfam" id="PF20129">
    <property type="entry name" value="DUF6519"/>
    <property type="match status" value="2"/>
</dbReference>
<proteinExistence type="predicted"/>
<protein>
    <submittedName>
        <fullName evidence="1">DUF6519 domain-containing protein</fullName>
    </submittedName>
</protein>
<organism evidence="1 2">
    <name type="scientific">Kitasatospora aburaviensis</name>
    <dbReference type="NCBI Taxonomy" id="67265"/>
    <lineage>
        <taxon>Bacteria</taxon>
        <taxon>Bacillati</taxon>
        <taxon>Actinomycetota</taxon>
        <taxon>Actinomycetes</taxon>
        <taxon>Kitasatosporales</taxon>
        <taxon>Streptomycetaceae</taxon>
        <taxon>Kitasatospora</taxon>
    </lineage>
</organism>
<keyword evidence="2" id="KW-1185">Reference proteome</keyword>
<evidence type="ECO:0000313" key="2">
    <source>
        <dbReference type="Proteomes" id="UP001596067"/>
    </source>
</evidence>